<protein>
    <submittedName>
        <fullName evidence="4">Complex I intermediate-associated protein 30 (CIA30)</fullName>
    </submittedName>
</protein>
<dbReference type="PANTHER" id="PTHR13194:SF19">
    <property type="entry name" value="NAD(P)-BINDING ROSSMANN-FOLD SUPERFAMILY PROTEIN"/>
    <property type="match status" value="1"/>
</dbReference>
<feature type="chain" id="PRO_5006065189" evidence="2">
    <location>
        <begin position="24"/>
        <end position="185"/>
    </location>
</feature>
<proteinExistence type="inferred from homology"/>
<gene>
    <name evidence="4" type="ORF">PH7735_00942</name>
</gene>
<dbReference type="Proteomes" id="UP000051870">
    <property type="component" value="Unassembled WGS sequence"/>
</dbReference>
<comment type="similarity">
    <text evidence="1">Belongs to the CIA30 family.</text>
</comment>
<dbReference type="STRING" id="1715693.PH7735_00942"/>
<feature type="domain" description="NADH:ubiquinone oxidoreductase intermediate-associated protein 30" evidence="3">
    <location>
        <begin position="35"/>
        <end position="171"/>
    </location>
</feature>
<dbReference type="SUPFAM" id="SSF49785">
    <property type="entry name" value="Galactose-binding domain-like"/>
    <property type="match status" value="1"/>
</dbReference>
<dbReference type="Gene3D" id="2.60.120.430">
    <property type="entry name" value="Galactose-binding lectin"/>
    <property type="match status" value="1"/>
</dbReference>
<dbReference type="PANTHER" id="PTHR13194">
    <property type="entry name" value="COMPLEX I INTERMEDIATE-ASSOCIATED PROTEIN 30"/>
    <property type="match status" value="1"/>
</dbReference>
<evidence type="ECO:0000313" key="4">
    <source>
        <dbReference type="EMBL" id="CUJ88566.1"/>
    </source>
</evidence>
<sequence length="185" mass="20304">MGQSKRALLLSLSLSLFSSTALADTRMLETFENAPQTRWEFFADTVMGGVSTGQVSFETENGAAFVHMTGQVSTENRGGFIQVRTLLSEAPAKDAQGVRLVTRGNGEKYFIHLRTSGTVLPWQYYQGSFDTTTGWTEIRIPFSAFKASGGMLRSKVQAKSVKSIGIVAFGRDHQAEVDVKEIGFY</sequence>
<name>A0A0P1IER3_9RHOB</name>
<evidence type="ECO:0000313" key="5">
    <source>
        <dbReference type="Proteomes" id="UP000051870"/>
    </source>
</evidence>
<organism evidence="4 5">
    <name type="scientific">Shimia thalassica</name>
    <dbReference type="NCBI Taxonomy" id="1715693"/>
    <lineage>
        <taxon>Bacteria</taxon>
        <taxon>Pseudomonadati</taxon>
        <taxon>Pseudomonadota</taxon>
        <taxon>Alphaproteobacteria</taxon>
        <taxon>Rhodobacterales</taxon>
        <taxon>Roseobacteraceae</taxon>
    </lineage>
</organism>
<dbReference type="Pfam" id="PF08547">
    <property type="entry name" value="CIA30"/>
    <property type="match status" value="1"/>
</dbReference>
<dbReference type="GeneID" id="83880010"/>
<dbReference type="EMBL" id="CYTW01000001">
    <property type="protein sequence ID" value="CUJ88566.1"/>
    <property type="molecule type" value="Genomic_DNA"/>
</dbReference>
<evidence type="ECO:0000256" key="2">
    <source>
        <dbReference type="SAM" id="SignalP"/>
    </source>
</evidence>
<feature type="signal peptide" evidence="2">
    <location>
        <begin position="1"/>
        <end position="23"/>
    </location>
</feature>
<keyword evidence="2" id="KW-0732">Signal</keyword>
<reference evidence="5" key="1">
    <citation type="submission" date="2015-09" db="EMBL/GenBank/DDBJ databases">
        <authorList>
            <person name="Rodrigo-Torres Lidia"/>
            <person name="Arahal R.David."/>
        </authorList>
    </citation>
    <scope>NUCLEOTIDE SEQUENCE [LARGE SCALE GENOMIC DNA]</scope>
    <source>
        <strain evidence="5">CECT 7735</strain>
    </source>
</reference>
<accession>A0A0P1IER3</accession>
<dbReference type="InterPro" id="IPR039131">
    <property type="entry name" value="NDUFAF1"/>
</dbReference>
<evidence type="ECO:0000256" key="1">
    <source>
        <dbReference type="ARBA" id="ARBA00007884"/>
    </source>
</evidence>
<dbReference type="InterPro" id="IPR008979">
    <property type="entry name" value="Galactose-bd-like_sf"/>
</dbReference>
<keyword evidence="5" id="KW-1185">Reference proteome</keyword>
<dbReference type="AlphaFoldDB" id="A0A0P1IER3"/>
<dbReference type="InterPro" id="IPR013857">
    <property type="entry name" value="NADH-UbQ_OxRdtase-assoc_prot30"/>
</dbReference>
<evidence type="ECO:0000259" key="3">
    <source>
        <dbReference type="Pfam" id="PF08547"/>
    </source>
</evidence>
<dbReference type="RefSeq" id="WP_058310118.1">
    <property type="nucleotide sequence ID" value="NZ_CYTW01000001.1"/>
</dbReference>